<dbReference type="EMBL" id="AEJC01000357">
    <property type="protein sequence ID" value="EKX64683.1"/>
    <property type="molecule type" value="Genomic_DNA"/>
</dbReference>
<evidence type="ECO:0000259" key="1">
    <source>
        <dbReference type="SMART" id="SM00382"/>
    </source>
</evidence>
<keyword evidence="3" id="KW-1185">Reference proteome</keyword>
<dbReference type="PATRIC" id="fig|698759.3.peg.4677"/>
<reference evidence="2 3" key="1">
    <citation type="submission" date="2012-11" db="EMBL/GenBank/DDBJ databases">
        <authorList>
            <person name="Huguet-Tapia J.C."/>
            <person name="Durkin A.S."/>
            <person name="Pettis G.S."/>
            <person name="Badger J.H."/>
        </authorList>
    </citation>
    <scope>NUCLEOTIDE SEQUENCE [LARGE SCALE GENOMIC DNA]</scope>
    <source>
        <strain evidence="2 3">91-03</strain>
    </source>
</reference>
<gene>
    <name evidence="2" type="ORF">STRIP9103_02651</name>
</gene>
<dbReference type="SMART" id="SM00382">
    <property type="entry name" value="AAA"/>
    <property type="match status" value="1"/>
</dbReference>
<dbReference type="InterPro" id="IPR027417">
    <property type="entry name" value="P-loop_NTPase"/>
</dbReference>
<dbReference type="Gene3D" id="3.40.50.300">
    <property type="entry name" value="P-loop containing nucleotide triphosphate hydrolases"/>
    <property type="match status" value="1"/>
</dbReference>
<evidence type="ECO:0000313" key="3">
    <source>
        <dbReference type="Proteomes" id="UP000010411"/>
    </source>
</evidence>
<sequence length="1293" mass="142859">MSVPSGGPVADFCAELGRLVRVCQVNQGEIARALGRSPSSVSELLSGRRRRPPEWDVVRSIVGLCAERNGREAPPPAGMRLDVAWWRGRYGELERAVETARTRVRRATPAEGVPIEGVPIGGAPAEGMPVGWMPPLHDQGLALNANDVVRMSVDEAVVLLAAGRTRLANAVDGLIGPLYGEQGSPGALDALLESFPERVRAAHGVMRSALLEAARIVLVATAVVECGTLNETVDDRYSAFNLIQQVVNGATRAGGRTTEDARPADPPLLAGVRNTFPSRTHEVLLDEYFRLASPIAVACPEFALTAGLSRTVEGNALEGDALEGDALQGNAIGGRSGVGLSGLGAMLADFAGRDERSRAARTQLNSPISSLDPRGPRLPSLAEGYVNPRFRLTEAYTVARLDLDHHVASDKWWAEQPVYDTIEEFFAAHLLSASALLAPLVVLGHPGAGKSLLTRLLAARLPADEFRPLRVELRHTPAEADLEEQLEHGLRQATGRKMSWPEWYGSQPGTIPVVLLDGFDELLQAGAQRLGSYRQWTYLTDLESFQHREAEQGRPLIVVVTSRTVVADRAAIPTESQVLRLEPFAEPEIDRWLSIWNRTNGTYLKQHGLRPLTAEPVIRHHHELAAQPLLLLMLALYDAVDNALHRLDDENISRTQLYDRLLREFVQRQVVKDGSRPPSEQRAAVDRELHRLSVIALGMFHRGAQAISGEEADRDLAALRNTEPHGPQDCREPQEPPRGIGSSKTLFGRFFFMHEAQAVVTEERLRSYEFIHATFGEHLAARLIVRALERLVKSAGSGQGPVDDGELYALLSFAPLTDRAQLVQNLREMLAAWTDPVTRDDLPDLLAELFEDAVWETPHRTDLGHAPTRLTRTYRDTVYNVNLLLIAVLAAGEVHASEFLRTDDVIDTWRRHSKLWQSQLSASSWELLSSTLGPHRRWRPGPSSEDDRLPELVIRAHSEPLGRHELSWPLGHWESAPNDPAGAARHYWSSGKQDALDMVWRVMFTADRDAELLLHMADPLIDRLPSALGTLLSDGDGHVHSAAQSLIALLTAKPNRGERLHLLYVRCLDVINQLSNDDIPPAFGLVCRQLVHDVPLLPDSALAAVLRRLMDYRMTRRSAPVRQALRECIRQALGRNEQLDVVLGRVCSEFDLHAWSSSEPDDLLRLAWTGSSSSAWKWSAQAYHHFEERDFNEILAAHDPREAAARHPSTVIDLLRLAADLGLDDWLATHAESFLQALPPNAFGLLRPSDLIYLRSALPPGTYAAEFAEVERIWRRDGAPPDSAPTDSVPMDF</sequence>
<accession>L1KWD0</accession>
<organism evidence="2 3">
    <name type="scientific">Streptomyces ipomoeae 91-03</name>
    <dbReference type="NCBI Taxonomy" id="698759"/>
    <lineage>
        <taxon>Bacteria</taxon>
        <taxon>Bacillati</taxon>
        <taxon>Actinomycetota</taxon>
        <taxon>Actinomycetes</taxon>
        <taxon>Kitasatosporales</taxon>
        <taxon>Streptomycetaceae</taxon>
        <taxon>Streptomyces</taxon>
    </lineage>
</organism>
<feature type="domain" description="AAA+ ATPase" evidence="1">
    <location>
        <begin position="436"/>
        <end position="585"/>
    </location>
</feature>
<protein>
    <recommendedName>
        <fullName evidence="1">AAA+ ATPase domain-containing protein</fullName>
    </recommendedName>
</protein>
<dbReference type="SUPFAM" id="SSF52540">
    <property type="entry name" value="P-loop containing nucleoside triphosphate hydrolases"/>
    <property type="match status" value="1"/>
</dbReference>
<comment type="caution">
    <text evidence="2">The sequence shown here is derived from an EMBL/GenBank/DDBJ whole genome shotgun (WGS) entry which is preliminary data.</text>
</comment>
<evidence type="ECO:0000313" key="2">
    <source>
        <dbReference type="EMBL" id="EKX64683.1"/>
    </source>
</evidence>
<dbReference type="InterPro" id="IPR003593">
    <property type="entry name" value="AAA+_ATPase"/>
</dbReference>
<name>L1KWD0_9ACTN</name>
<proteinExistence type="predicted"/>
<dbReference type="Proteomes" id="UP000010411">
    <property type="component" value="Unassembled WGS sequence"/>
</dbReference>